<comment type="caution">
    <text evidence="1">The sequence shown here is derived from an EMBL/GenBank/DDBJ whole genome shotgun (WGS) entry which is preliminary data.</text>
</comment>
<proteinExistence type="predicted"/>
<dbReference type="STRING" id="595434.RISK_006120"/>
<protein>
    <submittedName>
        <fullName evidence="1">Uncharacterized protein</fullName>
    </submittedName>
</protein>
<dbReference type="AlphaFoldDB" id="A0A0J1B660"/>
<evidence type="ECO:0000313" key="1">
    <source>
        <dbReference type="EMBL" id="KLU01936.1"/>
    </source>
</evidence>
<keyword evidence="2" id="KW-1185">Reference proteome</keyword>
<dbReference type="PATRIC" id="fig|595434.4.peg.5817"/>
<sequence length="51" mass="5306">MPVAGLVVNLRETGRTGGLKGSPSVNSASHSLEPLQTERFAGLGPVNWGIF</sequence>
<name>A0A0J1B660_RHOIS</name>
<dbReference type="Proteomes" id="UP000036367">
    <property type="component" value="Unassembled WGS sequence"/>
</dbReference>
<dbReference type="EMBL" id="LECT01000048">
    <property type="protein sequence ID" value="KLU01936.1"/>
    <property type="molecule type" value="Genomic_DNA"/>
</dbReference>
<accession>A0A0J1B660</accession>
<evidence type="ECO:0000313" key="2">
    <source>
        <dbReference type="Proteomes" id="UP000036367"/>
    </source>
</evidence>
<organism evidence="1 2">
    <name type="scientific">Rhodopirellula islandica</name>
    <dbReference type="NCBI Taxonomy" id="595434"/>
    <lineage>
        <taxon>Bacteria</taxon>
        <taxon>Pseudomonadati</taxon>
        <taxon>Planctomycetota</taxon>
        <taxon>Planctomycetia</taxon>
        <taxon>Pirellulales</taxon>
        <taxon>Pirellulaceae</taxon>
        <taxon>Rhodopirellula</taxon>
    </lineage>
</organism>
<gene>
    <name evidence="1" type="ORF">RISK_006120</name>
</gene>
<reference evidence="1" key="1">
    <citation type="submission" date="2015-05" db="EMBL/GenBank/DDBJ databases">
        <title>Permanent draft genome of Rhodopirellula islandicus K833.</title>
        <authorList>
            <person name="Kizina J."/>
            <person name="Richter M."/>
            <person name="Glockner F.O."/>
            <person name="Harder J."/>
        </authorList>
    </citation>
    <scope>NUCLEOTIDE SEQUENCE [LARGE SCALE GENOMIC DNA]</scope>
    <source>
        <strain evidence="1">K833</strain>
    </source>
</reference>